<dbReference type="Proteomes" id="UP001372338">
    <property type="component" value="Unassembled WGS sequence"/>
</dbReference>
<dbReference type="AlphaFoldDB" id="A0AAN9HZL4"/>
<dbReference type="EMBL" id="JAYWIO010000006">
    <property type="protein sequence ID" value="KAK7255281.1"/>
    <property type="molecule type" value="Genomic_DNA"/>
</dbReference>
<reference evidence="1 2" key="1">
    <citation type="submission" date="2024-01" db="EMBL/GenBank/DDBJ databases">
        <title>The genomes of 5 underutilized Papilionoideae crops provide insights into root nodulation and disease resistanc.</title>
        <authorList>
            <person name="Yuan L."/>
        </authorList>
    </citation>
    <scope>NUCLEOTIDE SEQUENCE [LARGE SCALE GENOMIC DNA]</scope>
    <source>
        <strain evidence="1">ZHUSHIDOU_FW_LH</strain>
        <tissue evidence="1">Leaf</tissue>
    </source>
</reference>
<keyword evidence="2" id="KW-1185">Reference proteome</keyword>
<evidence type="ECO:0000313" key="2">
    <source>
        <dbReference type="Proteomes" id="UP001372338"/>
    </source>
</evidence>
<comment type="caution">
    <text evidence="1">The sequence shown here is derived from an EMBL/GenBank/DDBJ whole genome shotgun (WGS) entry which is preliminary data.</text>
</comment>
<name>A0AAN9HZL4_CROPI</name>
<sequence>MVMYQVLKDLGVGSPGFDPGRHHLTSRHKPPCIECHTSFHCFSLTGTATENLLLALVNLPNLRCCC</sequence>
<protein>
    <submittedName>
        <fullName evidence="1">Uncharacterized protein</fullName>
    </submittedName>
</protein>
<accession>A0AAN9HZL4</accession>
<evidence type="ECO:0000313" key="1">
    <source>
        <dbReference type="EMBL" id="KAK7255281.1"/>
    </source>
</evidence>
<organism evidence="1 2">
    <name type="scientific">Crotalaria pallida</name>
    <name type="common">Smooth rattlebox</name>
    <name type="synonym">Crotalaria striata</name>
    <dbReference type="NCBI Taxonomy" id="3830"/>
    <lineage>
        <taxon>Eukaryota</taxon>
        <taxon>Viridiplantae</taxon>
        <taxon>Streptophyta</taxon>
        <taxon>Embryophyta</taxon>
        <taxon>Tracheophyta</taxon>
        <taxon>Spermatophyta</taxon>
        <taxon>Magnoliopsida</taxon>
        <taxon>eudicotyledons</taxon>
        <taxon>Gunneridae</taxon>
        <taxon>Pentapetalae</taxon>
        <taxon>rosids</taxon>
        <taxon>fabids</taxon>
        <taxon>Fabales</taxon>
        <taxon>Fabaceae</taxon>
        <taxon>Papilionoideae</taxon>
        <taxon>50 kb inversion clade</taxon>
        <taxon>genistoids sensu lato</taxon>
        <taxon>core genistoids</taxon>
        <taxon>Crotalarieae</taxon>
        <taxon>Crotalaria</taxon>
    </lineage>
</organism>
<gene>
    <name evidence="1" type="ORF">RIF29_28688</name>
</gene>
<proteinExistence type="predicted"/>